<organism evidence="1 2">
    <name type="scientific">Paractinoplanes rhizophilus</name>
    <dbReference type="NCBI Taxonomy" id="1416877"/>
    <lineage>
        <taxon>Bacteria</taxon>
        <taxon>Bacillati</taxon>
        <taxon>Actinomycetota</taxon>
        <taxon>Actinomycetes</taxon>
        <taxon>Micromonosporales</taxon>
        <taxon>Micromonosporaceae</taxon>
        <taxon>Paractinoplanes</taxon>
    </lineage>
</organism>
<gene>
    <name evidence="1" type="ORF">ACFQS1_36415</name>
</gene>
<name>A0ABW2I3M8_9ACTN</name>
<dbReference type="EMBL" id="JBHTBJ010000052">
    <property type="protein sequence ID" value="MFC7279478.1"/>
    <property type="molecule type" value="Genomic_DNA"/>
</dbReference>
<dbReference type="RefSeq" id="WP_378976849.1">
    <property type="nucleotide sequence ID" value="NZ_JBHTBJ010000052.1"/>
</dbReference>
<evidence type="ECO:0000313" key="1">
    <source>
        <dbReference type="EMBL" id="MFC7279478.1"/>
    </source>
</evidence>
<reference evidence="2" key="1">
    <citation type="journal article" date="2019" name="Int. J. Syst. Evol. Microbiol.">
        <title>The Global Catalogue of Microorganisms (GCM) 10K type strain sequencing project: providing services to taxonomists for standard genome sequencing and annotation.</title>
        <authorList>
            <consortium name="The Broad Institute Genomics Platform"/>
            <consortium name="The Broad Institute Genome Sequencing Center for Infectious Disease"/>
            <person name="Wu L."/>
            <person name="Ma J."/>
        </authorList>
    </citation>
    <scope>NUCLEOTIDE SEQUENCE [LARGE SCALE GENOMIC DNA]</scope>
    <source>
        <strain evidence="2">XZYJT-10</strain>
    </source>
</reference>
<dbReference type="Pfam" id="PF14435">
    <property type="entry name" value="SUKH-4"/>
    <property type="match status" value="1"/>
</dbReference>
<evidence type="ECO:0000313" key="2">
    <source>
        <dbReference type="Proteomes" id="UP001596548"/>
    </source>
</evidence>
<protein>
    <submittedName>
        <fullName evidence="1">SUKH-4 family immunity protein</fullName>
    </submittedName>
</protein>
<sequence>MSAPVEEVPGWESLPGELRDRFLAAGLPDAMLKLDESVNFVLGPELAEAEVAGIGRVLRFGYGTGLFAGEFCLDSATGEVQLARPDGLPPNFVNSSIEQFGGSVRLVLEHERELTHGDLETCADVAQRVRDGIAGIDPATDRTDTYWDALYYELADGTYSDFE</sequence>
<dbReference type="Proteomes" id="UP001596548">
    <property type="component" value="Unassembled WGS sequence"/>
</dbReference>
<dbReference type="InterPro" id="IPR025851">
    <property type="entry name" value="SUKH-4"/>
</dbReference>
<proteinExistence type="predicted"/>
<keyword evidence="2" id="KW-1185">Reference proteome</keyword>
<comment type="caution">
    <text evidence="1">The sequence shown here is derived from an EMBL/GenBank/DDBJ whole genome shotgun (WGS) entry which is preliminary data.</text>
</comment>
<accession>A0ABW2I3M8</accession>